<accession>A0A7V7RQG7</accession>
<dbReference type="Gene3D" id="1.25.40.10">
    <property type="entry name" value="Tetratricopeptide repeat domain"/>
    <property type="match status" value="2"/>
</dbReference>
<comment type="caution">
    <text evidence="2">The sequence shown here is derived from an EMBL/GenBank/DDBJ whole genome shotgun (WGS) entry which is preliminary data.</text>
</comment>
<organism evidence="2 3">
    <name type="scientific">Bacillus mesophilum</name>
    <dbReference type="NCBI Taxonomy" id="1071718"/>
    <lineage>
        <taxon>Bacteria</taxon>
        <taxon>Bacillati</taxon>
        <taxon>Bacillota</taxon>
        <taxon>Bacilli</taxon>
        <taxon>Bacillales</taxon>
        <taxon>Bacillaceae</taxon>
        <taxon>Bacillus</taxon>
    </lineage>
</organism>
<dbReference type="RefSeq" id="WP_151572300.1">
    <property type="nucleotide sequence ID" value="NZ_WBOT01000001.1"/>
</dbReference>
<evidence type="ECO:0000259" key="1">
    <source>
        <dbReference type="Pfam" id="PF00535"/>
    </source>
</evidence>
<dbReference type="Pfam" id="PF13174">
    <property type="entry name" value="TPR_6"/>
    <property type="match status" value="1"/>
</dbReference>
<dbReference type="SMART" id="SM00028">
    <property type="entry name" value="TPR"/>
    <property type="match status" value="3"/>
</dbReference>
<dbReference type="PANTHER" id="PTHR43630">
    <property type="entry name" value="POLY-BETA-1,6-N-ACETYL-D-GLUCOSAMINE SYNTHASE"/>
    <property type="match status" value="1"/>
</dbReference>
<keyword evidence="2" id="KW-0808">Transferase</keyword>
<dbReference type="Pfam" id="PF00535">
    <property type="entry name" value="Glycos_transf_2"/>
    <property type="match status" value="1"/>
</dbReference>
<dbReference type="GO" id="GO:0016740">
    <property type="term" value="F:transferase activity"/>
    <property type="evidence" value="ECO:0007669"/>
    <property type="project" value="UniProtKB-KW"/>
</dbReference>
<protein>
    <submittedName>
        <fullName evidence="2">Glycosyltransferase</fullName>
    </submittedName>
</protein>
<dbReference type="SUPFAM" id="SSF53448">
    <property type="entry name" value="Nucleotide-diphospho-sugar transferases"/>
    <property type="match status" value="1"/>
</dbReference>
<dbReference type="Gene3D" id="3.90.550.10">
    <property type="entry name" value="Spore Coat Polysaccharide Biosynthesis Protein SpsA, Chain A"/>
    <property type="match status" value="1"/>
</dbReference>
<dbReference type="Pfam" id="PF13181">
    <property type="entry name" value="TPR_8"/>
    <property type="match status" value="1"/>
</dbReference>
<sequence>MNSISLCMIVRNEEAVIERCLQSVSDLVDEIVIVDTGSTDQTKMICSKYTEKLFDFEWVDDFAAARNYAFAQANCDYILWLDADDVVREEDQQRFQKLRQTLNTEIDAVSMIYHLAFDLDKHATSSLRRYRLVKREKGFKWIGAVHEYLAVNGNLYDSEIAICHMPLSHDADRNIRIYERMLDEKIDFTPRDLFYYANELVDHGQAEKAIEYYMQFLLTKNGWLEDNLRACHKLADCYHQLGKTEEAIGAVLHALTYTTPRPESCCRLGFSFMEKGDFQSAAYWYEQALANIDDPSAPFYNPSFSTWLPLLQLAVCYDRLGDTEKANKYNDRGLTFRPHDERLLANQRYFKELLKPKEV</sequence>
<dbReference type="Proteomes" id="UP000441354">
    <property type="component" value="Unassembled WGS sequence"/>
</dbReference>
<feature type="domain" description="Glycosyltransferase 2-like" evidence="1">
    <location>
        <begin position="5"/>
        <end position="125"/>
    </location>
</feature>
<dbReference type="InterPro" id="IPR019734">
    <property type="entry name" value="TPR_rpt"/>
</dbReference>
<gene>
    <name evidence="2" type="ORF">F7732_03715</name>
</gene>
<dbReference type="OrthoDB" id="9815923at2"/>
<dbReference type="AlphaFoldDB" id="A0A7V7RQG7"/>
<dbReference type="SUPFAM" id="SSF48452">
    <property type="entry name" value="TPR-like"/>
    <property type="match status" value="1"/>
</dbReference>
<reference evidence="2 3" key="1">
    <citation type="journal article" date="2014" name="Arch. Microbiol.">
        <title>Bacillus mesophilum sp. nov., strain IITR-54T, a novel 4-chlorobiphenyl dechlorinating bacterium.</title>
        <authorList>
            <person name="Manickam N."/>
            <person name="Singh N.K."/>
            <person name="Bajaj A."/>
            <person name="Kumar R.M."/>
            <person name="Kaur G."/>
            <person name="Kaur N."/>
            <person name="Bala M."/>
            <person name="Kumar A."/>
            <person name="Mayilraj S."/>
        </authorList>
    </citation>
    <scope>NUCLEOTIDE SEQUENCE [LARGE SCALE GENOMIC DNA]</scope>
    <source>
        <strain evidence="2 3">IITR-54</strain>
    </source>
</reference>
<keyword evidence="3" id="KW-1185">Reference proteome</keyword>
<dbReference type="CDD" id="cd02511">
    <property type="entry name" value="Beta4Glucosyltransferase"/>
    <property type="match status" value="1"/>
</dbReference>
<dbReference type="InterPro" id="IPR011990">
    <property type="entry name" value="TPR-like_helical_dom_sf"/>
</dbReference>
<evidence type="ECO:0000313" key="3">
    <source>
        <dbReference type="Proteomes" id="UP000441354"/>
    </source>
</evidence>
<dbReference type="InterPro" id="IPR029044">
    <property type="entry name" value="Nucleotide-diphossugar_trans"/>
</dbReference>
<proteinExistence type="predicted"/>
<dbReference type="InterPro" id="IPR001173">
    <property type="entry name" value="Glyco_trans_2-like"/>
</dbReference>
<evidence type="ECO:0000313" key="2">
    <source>
        <dbReference type="EMBL" id="KAB2335685.1"/>
    </source>
</evidence>
<name>A0A7V7RQG7_9BACI</name>
<dbReference type="EMBL" id="WBOT01000001">
    <property type="protein sequence ID" value="KAB2335685.1"/>
    <property type="molecule type" value="Genomic_DNA"/>
</dbReference>
<dbReference type="PANTHER" id="PTHR43630:SF2">
    <property type="entry name" value="GLYCOSYLTRANSFERASE"/>
    <property type="match status" value="1"/>
</dbReference>